<sequence length="102" mass="11171">MVVKKIKLEAMSNYHPNNNQHAAESENGDLNSAVAIENATGRLNKIAITYLALGMGEGTRTTNNNPKKLFKHEGKGEKGNLRCLVQLSLINGEVKSSELFVF</sequence>
<name>A0A2D4JKL7_MICLE</name>
<dbReference type="AlphaFoldDB" id="A0A2D4JKL7"/>
<reference evidence="1" key="2">
    <citation type="submission" date="2017-11" db="EMBL/GenBank/DDBJ databases">
        <title>Coralsnake Venomics: Analyses of Venom Gland Transcriptomes and Proteomes of Six Brazilian Taxa.</title>
        <authorList>
            <person name="Aird S.D."/>
            <person name="Jorge da Silva N."/>
            <person name="Qiu L."/>
            <person name="Villar-Briones A."/>
            <person name="Aparecida-Saddi V."/>
            <person name="Campos-Telles M.P."/>
            <person name="Grau M."/>
            <person name="Mikheyev A.S."/>
        </authorList>
    </citation>
    <scope>NUCLEOTIDE SEQUENCE</scope>
    <source>
        <tissue evidence="1">Venom_gland</tissue>
    </source>
</reference>
<dbReference type="EMBL" id="IACK01206390">
    <property type="protein sequence ID" value="LAA97041.1"/>
    <property type="molecule type" value="Transcribed_RNA"/>
</dbReference>
<evidence type="ECO:0000313" key="1">
    <source>
        <dbReference type="EMBL" id="LAA97041.1"/>
    </source>
</evidence>
<protein>
    <submittedName>
        <fullName evidence="1">Uncharacterized protein</fullName>
    </submittedName>
</protein>
<reference evidence="1" key="1">
    <citation type="submission" date="2017-07" db="EMBL/GenBank/DDBJ databases">
        <authorList>
            <person name="Mikheyev A."/>
            <person name="Grau M."/>
        </authorList>
    </citation>
    <scope>NUCLEOTIDE SEQUENCE</scope>
    <source>
        <tissue evidence="1">Venom_gland</tissue>
    </source>
</reference>
<proteinExistence type="predicted"/>
<accession>A0A2D4JKL7</accession>
<organism evidence="1">
    <name type="scientific">Micrurus lemniscatus lemniscatus</name>
    <dbReference type="NCBI Taxonomy" id="129467"/>
    <lineage>
        <taxon>Eukaryota</taxon>
        <taxon>Metazoa</taxon>
        <taxon>Chordata</taxon>
        <taxon>Craniata</taxon>
        <taxon>Vertebrata</taxon>
        <taxon>Euteleostomi</taxon>
        <taxon>Lepidosauria</taxon>
        <taxon>Squamata</taxon>
        <taxon>Bifurcata</taxon>
        <taxon>Unidentata</taxon>
        <taxon>Episquamata</taxon>
        <taxon>Toxicofera</taxon>
        <taxon>Serpentes</taxon>
        <taxon>Colubroidea</taxon>
        <taxon>Elapidae</taxon>
        <taxon>Elapinae</taxon>
        <taxon>Micrurus</taxon>
    </lineage>
</organism>